<evidence type="ECO:0000256" key="8">
    <source>
        <dbReference type="ARBA" id="ARBA00023288"/>
    </source>
</evidence>
<accession>A0ABU7XBU0</accession>
<gene>
    <name evidence="11" type="ORF">PV361_08515</name>
</gene>
<evidence type="ECO:0000256" key="3">
    <source>
        <dbReference type="ARBA" id="ARBA00008725"/>
    </source>
</evidence>
<dbReference type="Gene3D" id="3.40.190.10">
    <property type="entry name" value="Periplasmic binding protein-like II"/>
    <property type="match status" value="2"/>
</dbReference>
<dbReference type="Pfam" id="PF12849">
    <property type="entry name" value="PBP_like_2"/>
    <property type="match status" value="2"/>
</dbReference>
<evidence type="ECO:0000313" key="12">
    <source>
        <dbReference type="Proteomes" id="UP001328425"/>
    </source>
</evidence>
<protein>
    <submittedName>
        <fullName evidence="11">Extracellular solute-binding protein</fullName>
    </submittedName>
</protein>
<evidence type="ECO:0000256" key="7">
    <source>
        <dbReference type="ARBA" id="ARBA00023139"/>
    </source>
</evidence>
<comment type="subcellular location">
    <subcellularLocation>
        <location evidence="2">Cell membrane</location>
        <topology evidence="2">Lipid-anchor</topology>
    </subcellularLocation>
</comment>
<evidence type="ECO:0000256" key="2">
    <source>
        <dbReference type="ARBA" id="ARBA00004193"/>
    </source>
</evidence>
<keyword evidence="8" id="KW-0449">Lipoprotein</keyword>
<sequence length="309" mass="32517">MEIKKIGKVGMILALAASLVACGGNKKEEAAANAPKENAAKQEEAGSNAADLGTINVISREQGSGTRSAFTELTGVLTKDGDKEVDNTYAEAAVQSSTDAVLTTVENDKASIGYISLGSLNETVKAVKVEGVEATPENIKSGDYKLARPFNVAYKADVDAKAKDLITFIMSDEGQKICQEEGYVGDATGAAYEATDNDAHITIAGSTSVSPLMEKLAEAYKAKNPKVQIDIQSNGSSAGMTAAMEGTAQLGMASRELKDEEKKALEFTVIARDGIAVIVNNENGCENLTMDQLKQIFTGELTDWAEASK</sequence>
<comment type="similarity">
    <text evidence="3">Belongs to the PstS family.</text>
</comment>
<comment type="subunit">
    <text evidence="4">The complex is composed of two ATP-binding proteins (PstB), two transmembrane proteins (PstC and PstA) and a solute-binding protein (PstS).</text>
</comment>
<keyword evidence="5" id="KW-0592">Phosphate transport</keyword>
<dbReference type="PROSITE" id="PS51257">
    <property type="entry name" value="PROKAR_LIPOPROTEIN"/>
    <property type="match status" value="1"/>
</dbReference>
<dbReference type="EMBL" id="JARBCY010000052">
    <property type="protein sequence ID" value="MEF3318744.1"/>
    <property type="molecule type" value="Genomic_DNA"/>
</dbReference>
<dbReference type="SUPFAM" id="SSF53850">
    <property type="entry name" value="Periplasmic binding protein-like II"/>
    <property type="match status" value="2"/>
</dbReference>
<comment type="caution">
    <text evidence="11">The sequence shown here is derived from an EMBL/GenBank/DDBJ whole genome shotgun (WGS) entry which is preliminary data.</text>
</comment>
<dbReference type="InterPro" id="IPR024370">
    <property type="entry name" value="PBP_domain"/>
</dbReference>
<evidence type="ECO:0000259" key="10">
    <source>
        <dbReference type="Pfam" id="PF12849"/>
    </source>
</evidence>
<feature type="domain" description="PBP" evidence="10">
    <location>
        <begin position="192"/>
        <end position="306"/>
    </location>
</feature>
<dbReference type="PANTHER" id="PTHR30570:SF1">
    <property type="entry name" value="PHOSPHATE-BINDING PROTEIN PSTS"/>
    <property type="match status" value="1"/>
</dbReference>
<evidence type="ECO:0000256" key="4">
    <source>
        <dbReference type="ARBA" id="ARBA00011529"/>
    </source>
</evidence>
<dbReference type="Proteomes" id="UP001328425">
    <property type="component" value="Unassembled WGS sequence"/>
</dbReference>
<comment type="function">
    <text evidence="1">Part of the ABC transporter complex PstSACB involved in phosphate import.</text>
</comment>
<feature type="chain" id="PRO_5047338599" evidence="9">
    <location>
        <begin position="24"/>
        <end position="309"/>
    </location>
</feature>
<dbReference type="PANTHER" id="PTHR30570">
    <property type="entry name" value="PERIPLASMIC PHOSPHATE BINDING COMPONENT OF PHOSPHATE ABC TRANSPORTER"/>
    <property type="match status" value="1"/>
</dbReference>
<evidence type="ECO:0000256" key="1">
    <source>
        <dbReference type="ARBA" id="ARBA00002841"/>
    </source>
</evidence>
<reference evidence="11 12" key="1">
    <citation type="submission" date="2022-11" db="EMBL/GenBank/DDBJ databases">
        <title>The First Case of Preauricular Fistular Abscess Caused by Peptoniphilus grossensis.</title>
        <authorList>
            <person name="Byun J.-H."/>
        </authorList>
    </citation>
    <scope>NUCLEOTIDE SEQUENCE [LARGE SCALE GENOMIC DNA]</scope>
    <source>
        <strain evidence="11 12">GYB008</strain>
    </source>
</reference>
<evidence type="ECO:0000256" key="6">
    <source>
        <dbReference type="ARBA" id="ARBA00022729"/>
    </source>
</evidence>
<dbReference type="InterPro" id="IPR050811">
    <property type="entry name" value="Phosphate_ABC_transporter"/>
</dbReference>
<organism evidence="11 12">
    <name type="scientific">Peptoniphilus grossensis</name>
    <dbReference type="NCBI Taxonomy" id="1465756"/>
    <lineage>
        <taxon>Bacteria</taxon>
        <taxon>Bacillati</taxon>
        <taxon>Bacillota</taxon>
        <taxon>Tissierellia</taxon>
        <taxon>Tissierellales</taxon>
        <taxon>Peptoniphilaceae</taxon>
        <taxon>Peptoniphilus</taxon>
    </lineage>
</organism>
<feature type="signal peptide" evidence="9">
    <location>
        <begin position="1"/>
        <end position="23"/>
    </location>
</feature>
<keyword evidence="12" id="KW-1185">Reference proteome</keyword>
<keyword evidence="5" id="KW-0813">Transport</keyword>
<keyword evidence="7" id="KW-0564">Palmitate</keyword>
<evidence type="ECO:0000313" key="11">
    <source>
        <dbReference type="EMBL" id="MEF3318744.1"/>
    </source>
</evidence>
<dbReference type="RefSeq" id="WP_332087746.1">
    <property type="nucleotide sequence ID" value="NZ_JARBCY010000052.1"/>
</dbReference>
<feature type="domain" description="PBP" evidence="10">
    <location>
        <begin position="53"/>
        <end position="173"/>
    </location>
</feature>
<evidence type="ECO:0000256" key="5">
    <source>
        <dbReference type="ARBA" id="ARBA00022592"/>
    </source>
</evidence>
<proteinExistence type="inferred from homology"/>
<keyword evidence="6 9" id="KW-0732">Signal</keyword>
<evidence type="ECO:0000256" key="9">
    <source>
        <dbReference type="SAM" id="SignalP"/>
    </source>
</evidence>
<name>A0ABU7XBU0_9FIRM</name>